<sequence>MVGKPFRRPETCFSMDMLLMSISRITQSLQPLDRSFFKPLKQYFKEEASKWIPHHPGRTISRMQVDDLIGRTWNKAASVYTAVNGFRKTGMFPLDQDAIPGHLATK</sequence>
<dbReference type="Proteomes" id="UP001159363">
    <property type="component" value="Chromosome 1"/>
</dbReference>
<proteinExistence type="predicted"/>
<evidence type="ECO:0000313" key="2">
    <source>
        <dbReference type="Proteomes" id="UP001159363"/>
    </source>
</evidence>
<gene>
    <name evidence="1" type="ORF">PR048_001897</name>
</gene>
<comment type="caution">
    <text evidence="1">The sequence shown here is derived from an EMBL/GenBank/DDBJ whole genome shotgun (WGS) entry which is preliminary data.</text>
</comment>
<protein>
    <submittedName>
        <fullName evidence="1">Uncharacterized protein</fullName>
    </submittedName>
</protein>
<reference evidence="1 2" key="1">
    <citation type="submission" date="2023-02" db="EMBL/GenBank/DDBJ databases">
        <title>LHISI_Scaffold_Assembly.</title>
        <authorList>
            <person name="Stuart O.P."/>
            <person name="Cleave R."/>
            <person name="Magrath M.J.L."/>
            <person name="Mikheyev A.S."/>
        </authorList>
    </citation>
    <scope>NUCLEOTIDE SEQUENCE [LARGE SCALE GENOMIC DNA]</scope>
    <source>
        <strain evidence="1">Daus_M_001</strain>
        <tissue evidence="1">Leg muscle</tissue>
    </source>
</reference>
<dbReference type="EMBL" id="JARBHB010000001">
    <property type="protein sequence ID" value="KAJ8896553.1"/>
    <property type="molecule type" value="Genomic_DNA"/>
</dbReference>
<keyword evidence="2" id="KW-1185">Reference proteome</keyword>
<organism evidence="1 2">
    <name type="scientific">Dryococelus australis</name>
    <dbReference type="NCBI Taxonomy" id="614101"/>
    <lineage>
        <taxon>Eukaryota</taxon>
        <taxon>Metazoa</taxon>
        <taxon>Ecdysozoa</taxon>
        <taxon>Arthropoda</taxon>
        <taxon>Hexapoda</taxon>
        <taxon>Insecta</taxon>
        <taxon>Pterygota</taxon>
        <taxon>Neoptera</taxon>
        <taxon>Polyneoptera</taxon>
        <taxon>Phasmatodea</taxon>
        <taxon>Verophasmatodea</taxon>
        <taxon>Anareolatae</taxon>
        <taxon>Phasmatidae</taxon>
        <taxon>Eurycanthinae</taxon>
        <taxon>Dryococelus</taxon>
    </lineage>
</organism>
<name>A0ABQ9IIN8_9NEOP</name>
<evidence type="ECO:0000313" key="1">
    <source>
        <dbReference type="EMBL" id="KAJ8896553.1"/>
    </source>
</evidence>
<accession>A0ABQ9IIN8</accession>